<name>A0A699HMK3_TANCI</name>
<dbReference type="Pfam" id="PF08284">
    <property type="entry name" value="RVP_2"/>
    <property type="match status" value="1"/>
</dbReference>
<dbReference type="GO" id="GO:0015074">
    <property type="term" value="P:DNA integration"/>
    <property type="evidence" value="ECO:0007669"/>
    <property type="project" value="InterPro"/>
</dbReference>
<dbReference type="AlphaFoldDB" id="A0A699HMK3"/>
<feature type="region of interest" description="Disordered" evidence="8">
    <location>
        <begin position="1"/>
        <end position="52"/>
    </location>
</feature>
<organism evidence="11">
    <name type="scientific">Tanacetum cinerariifolium</name>
    <name type="common">Dalmatian daisy</name>
    <name type="synonym">Chrysanthemum cinerariifolium</name>
    <dbReference type="NCBI Taxonomy" id="118510"/>
    <lineage>
        <taxon>Eukaryota</taxon>
        <taxon>Viridiplantae</taxon>
        <taxon>Streptophyta</taxon>
        <taxon>Embryophyta</taxon>
        <taxon>Tracheophyta</taxon>
        <taxon>Spermatophyta</taxon>
        <taxon>Magnoliopsida</taxon>
        <taxon>eudicotyledons</taxon>
        <taxon>Gunneridae</taxon>
        <taxon>Pentapetalae</taxon>
        <taxon>asterids</taxon>
        <taxon>campanulids</taxon>
        <taxon>Asterales</taxon>
        <taxon>Asteraceae</taxon>
        <taxon>Asteroideae</taxon>
        <taxon>Anthemideae</taxon>
        <taxon>Anthemidinae</taxon>
        <taxon>Tanacetum</taxon>
    </lineage>
</organism>
<dbReference type="Gene3D" id="3.30.70.270">
    <property type="match status" value="1"/>
</dbReference>
<keyword evidence="5" id="KW-0378">Hydrolase</keyword>
<evidence type="ECO:0000256" key="1">
    <source>
        <dbReference type="ARBA" id="ARBA00022679"/>
    </source>
</evidence>
<evidence type="ECO:0000256" key="6">
    <source>
        <dbReference type="ARBA" id="ARBA00022918"/>
    </source>
</evidence>
<dbReference type="SMART" id="SM00343">
    <property type="entry name" value="ZnF_C2HC"/>
    <property type="match status" value="2"/>
</dbReference>
<feature type="region of interest" description="Disordered" evidence="8">
    <location>
        <begin position="357"/>
        <end position="376"/>
    </location>
</feature>
<dbReference type="SUPFAM" id="SSF56672">
    <property type="entry name" value="DNA/RNA polymerases"/>
    <property type="match status" value="1"/>
</dbReference>
<gene>
    <name evidence="11" type="ORF">Tci_383269</name>
</gene>
<comment type="caution">
    <text evidence="11">The sequence shown here is derived from an EMBL/GenBank/DDBJ whole genome shotgun (WGS) entry which is preliminary data.</text>
</comment>
<dbReference type="InterPro" id="IPR043128">
    <property type="entry name" value="Rev_trsase/Diguanyl_cyclase"/>
</dbReference>
<keyword evidence="6 11" id="KW-0695">RNA-directed DNA polymerase</keyword>
<evidence type="ECO:0000259" key="9">
    <source>
        <dbReference type="PROSITE" id="PS50158"/>
    </source>
</evidence>
<protein>
    <submittedName>
        <fullName evidence="11">Reverse transcriptase domain-containing protein</fullName>
    </submittedName>
</protein>
<dbReference type="Pfam" id="PF03732">
    <property type="entry name" value="Retrotrans_gag"/>
    <property type="match status" value="1"/>
</dbReference>
<keyword evidence="7" id="KW-0862">Zinc</keyword>
<dbReference type="PANTHER" id="PTHR37984:SF5">
    <property type="entry name" value="PROTEIN NYNRIN-LIKE"/>
    <property type="match status" value="1"/>
</dbReference>
<dbReference type="InterPro" id="IPR001584">
    <property type="entry name" value="Integrase_cat-core"/>
</dbReference>
<keyword evidence="1" id="KW-0808">Transferase</keyword>
<feature type="non-terminal residue" evidence="11">
    <location>
        <position position="1"/>
    </location>
</feature>
<feature type="domain" description="CCHC-type" evidence="9">
    <location>
        <begin position="302"/>
        <end position="317"/>
    </location>
</feature>
<evidence type="ECO:0000256" key="7">
    <source>
        <dbReference type="PROSITE-ProRule" id="PRU00047"/>
    </source>
</evidence>
<dbReference type="Gene3D" id="3.30.420.10">
    <property type="entry name" value="Ribonuclease H-like superfamily/Ribonuclease H"/>
    <property type="match status" value="1"/>
</dbReference>
<dbReference type="GO" id="GO:0004519">
    <property type="term" value="F:endonuclease activity"/>
    <property type="evidence" value="ECO:0007669"/>
    <property type="project" value="UniProtKB-KW"/>
</dbReference>
<dbReference type="CDD" id="cd09274">
    <property type="entry name" value="RNase_HI_RT_Ty3"/>
    <property type="match status" value="1"/>
</dbReference>
<feature type="domain" description="CCHC-type" evidence="9">
    <location>
        <begin position="337"/>
        <end position="352"/>
    </location>
</feature>
<dbReference type="GO" id="GO:0016787">
    <property type="term" value="F:hydrolase activity"/>
    <property type="evidence" value="ECO:0007669"/>
    <property type="project" value="UniProtKB-KW"/>
</dbReference>
<dbReference type="InterPro" id="IPR036397">
    <property type="entry name" value="RNaseH_sf"/>
</dbReference>
<dbReference type="InterPro" id="IPR043502">
    <property type="entry name" value="DNA/RNA_pol_sf"/>
</dbReference>
<dbReference type="GO" id="GO:0003676">
    <property type="term" value="F:nucleic acid binding"/>
    <property type="evidence" value="ECO:0007669"/>
    <property type="project" value="InterPro"/>
</dbReference>
<evidence type="ECO:0000256" key="3">
    <source>
        <dbReference type="ARBA" id="ARBA00022722"/>
    </source>
</evidence>
<evidence type="ECO:0000313" key="11">
    <source>
        <dbReference type="EMBL" id="GEY11295.1"/>
    </source>
</evidence>
<evidence type="ECO:0000256" key="5">
    <source>
        <dbReference type="ARBA" id="ARBA00022801"/>
    </source>
</evidence>
<dbReference type="InterPro" id="IPR036875">
    <property type="entry name" value="Znf_CCHC_sf"/>
</dbReference>
<evidence type="ECO:0000256" key="2">
    <source>
        <dbReference type="ARBA" id="ARBA00022695"/>
    </source>
</evidence>
<evidence type="ECO:0000256" key="4">
    <source>
        <dbReference type="ARBA" id="ARBA00022759"/>
    </source>
</evidence>
<dbReference type="InterPro" id="IPR050951">
    <property type="entry name" value="Retrovirus_Pol_polyprotein"/>
</dbReference>
<dbReference type="EMBL" id="BKCJ010152779">
    <property type="protein sequence ID" value="GEY11295.1"/>
    <property type="molecule type" value="Genomic_DNA"/>
</dbReference>
<keyword evidence="3" id="KW-0540">Nuclease</keyword>
<dbReference type="InterPro" id="IPR012337">
    <property type="entry name" value="RNaseH-like_sf"/>
</dbReference>
<evidence type="ECO:0000259" key="10">
    <source>
        <dbReference type="PROSITE" id="PS50994"/>
    </source>
</evidence>
<dbReference type="PROSITE" id="PS50994">
    <property type="entry name" value="INTEGRASE"/>
    <property type="match status" value="1"/>
</dbReference>
<dbReference type="InterPro" id="IPR041373">
    <property type="entry name" value="RT_RNaseH"/>
</dbReference>
<keyword evidence="2" id="KW-0548">Nucleotidyltransferase</keyword>
<dbReference type="GO" id="GO:0008270">
    <property type="term" value="F:zinc ion binding"/>
    <property type="evidence" value="ECO:0007669"/>
    <property type="project" value="UniProtKB-KW"/>
</dbReference>
<keyword evidence="7" id="KW-0863">Zinc-finger</keyword>
<dbReference type="PANTHER" id="PTHR37984">
    <property type="entry name" value="PROTEIN CBG26694"/>
    <property type="match status" value="1"/>
</dbReference>
<dbReference type="GO" id="GO:0003964">
    <property type="term" value="F:RNA-directed DNA polymerase activity"/>
    <property type="evidence" value="ECO:0007669"/>
    <property type="project" value="UniProtKB-KW"/>
</dbReference>
<proteinExistence type="predicted"/>
<keyword evidence="4" id="KW-0255">Endonuclease</keyword>
<feature type="domain" description="Integrase catalytic" evidence="10">
    <location>
        <begin position="701"/>
        <end position="864"/>
    </location>
</feature>
<dbReference type="SUPFAM" id="SSF53098">
    <property type="entry name" value="Ribonuclease H-like"/>
    <property type="match status" value="1"/>
</dbReference>
<dbReference type="PROSITE" id="PS50158">
    <property type="entry name" value="ZF_CCHC"/>
    <property type="match status" value="2"/>
</dbReference>
<dbReference type="SUPFAM" id="SSF57756">
    <property type="entry name" value="Retrovirus zinc finger-like domains"/>
    <property type="match status" value="1"/>
</dbReference>
<dbReference type="InterPro" id="IPR001878">
    <property type="entry name" value="Znf_CCHC"/>
</dbReference>
<accession>A0A699HMK3</accession>
<evidence type="ECO:0000256" key="8">
    <source>
        <dbReference type="SAM" id="MobiDB-lite"/>
    </source>
</evidence>
<reference evidence="11" key="1">
    <citation type="journal article" date="2019" name="Sci. Rep.">
        <title>Draft genome of Tanacetum cinerariifolium, the natural source of mosquito coil.</title>
        <authorList>
            <person name="Yamashiro T."/>
            <person name="Shiraishi A."/>
            <person name="Satake H."/>
            <person name="Nakayama K."/>
        </authorList>
    </citation>
    <scope>NUCLEOTIDE SEQUENCE</scope>
</reference>
<dbReference type="Gene3D" id="4.10.60.10">
    <property type="entry name" value="Zinc finger, CCHC-type"/>
    <property type="match status" value="1"/>
</dbReference>
<dbReference type="Pfam" id="PF17917">
    <property type="entry name" value="RT_RNaseH"/>
    <property type="match status" value="1"/>
</dbReference>
<keyword evidence="7" id="KW-0479">Metal-binding</keyword>
<dbReference type="InterPro" id="IPR005162">
    <property type="entry name" value="Retrotrans_gag_dom"/>
</dbReference>
<sequence>NLRPRKIEGPVRSITLHMPKSGPGYRGTSAIHSDESSDESSLETQTKSDMDSDIQADIEAETAATIMTAATTVVETESDPDEAEDEEELMSRVDDIESREIKQEGRNLIVDSERFGLLRRVVTLEDSNMRLRDALVIKWKRRWLPKRPNVTLDLLMKTKARMEMITITKMEEMETIGTIMEMEIRMEVQKEMHQLIGFVLIMIFSTINHTTLVALKESSSIGIDEAYEMPWKDLLKLMIEVYCPTNEIQKLENDLWNLCVKGTDVAGYTRLFQELTLLCPGMVLEENDKIERLHHEGPCTVKCTSCKKVGHIAMDCRTIVTTQAPRAPVANQRVVTCFGCGGHGHYKGDCPKIKNHNRRNKAANNDAHRRAYTLGGGDDNPDSNVVTKLGSFDVVIGMDWLSRCHVVIACDKKIVRISYGNEILTIRGDGSSEGSNSRLSIISCIKTQKCIQRGYHVFLAKISVKKMEDKSEEKRLKDMPIVQDFLEVFLEELPGLPPARQVEFQIDLVPGAEHVARAPYRIYGLDEPGVQTIPGQVCNVFIDDILIYSKSKEEHEEYLKLILVLLKKEELYPKFLKFDFWLSKKGLGTVLMQKEKVIAYASRQLKVHEKNYMIHDLELGAVMFSLKMWRFYLYGMKCVVFTDPKSLQHILDQKELNMRQRIWLELLSDYDCEIRYHPGMVNAMADALRRKEKKPSGLLVQLEIPQWKWENITMDFVTKLPKTSTGQDTIWVIVDRLTKSAHFLPLKETDSMEKLTKQYLKEVVSRHGVPVSIISDRDSRFTSHFWQSLQEALRTQLDMSTAYHPQTDGQSKRTIQTLEDMKHACVIDFGKRWDRHLPLVEFLYNNSYHTSIKAASFEALYGRKCRSPICWAKVGDIQLTCPEIIHETTKKIIQIKIRIQAARNKQKSNADKRCKPWSSRVHSTFHVSNLKKCLSDETFVIPLEEIQIDDKLHFIEEPIEIMDREVKR</sequence>